<proteinExistence type="predicted"/>
<organism evidence="1">
    <name type="scientific">Lepeophtheirus salmonis</name>
    <name type="common">Salmon louse</name>
    <name type="synonym">Caligus salmonis</name>
    <dbReference type="NCBI Taxonomy" id="72036"/>
    <lineage>
        <taxon>Eukaryota</taxon>
        <taxon>Metazoa</taxon>
        <taxon>Ecdysozoa</taxon>
        <taxon>Arthropoda</taxon>
        <taxon>Crustacea</taxon>
        <taxon>Multicrustacea</taxon>
        <taxon>Hexanauplia</taxon>
        <taxon>Copepoda</taxon>
        <taxon>Siphonostomatoida</taxon>
        <taxon>Caligidae</taxon>
        <taxon>Lepeophtheirus</taxon>
    </lineage>
</organism>
<name>A0A0K2T4K3_LEPSM</name>
<dbReference type="EMBL" id="HACA01003602">
    <property type="protein sequence ID" value="CDW20963.1"/>
    <property type="molecule type" value="Transcribed_RNA"/>
</dbReference>
<dbReference type="AlphaFoldDB" id="A0A0K2T4K3"/>
<sequence length="23" mass="2844">MYVEVFYTHGLHFLQKHIFLSHP</sequence>
<accession>A0A0K2T4K3</accession>
<evidence type="ECO:0000313" key="1">
    <source>
        <dbReference type="EMBL" id="CDW20963.1"/>
    </source>
</evidence>
<reference evidence="1" key="1">
    <citation type="submission" date="2014-05" db="EMBL/GenBank/DDBJ databases">
        <authorList>
            <person name="Chronopoulou M."/>
        </authorList>
    </citation>
    <scope>NUCLEOTIDE SEQUENCE</scope>
    <source>
        <tissue evidence="1">Whole organism</tissue>
    </source>
</reference>
<protein>
    <submittedName>
        <fullName evidence="1">Uncharacterized protein</fullName>
    </submittedName>
</protein>